<comment type="caution">
    <text evidence="3">The sequence shown here is derived from an EMBL/GenBank/DDBJ whole genome shotgun (WGS) entry which is preliminary data.</text>
</comment>
<dbReference type="Proteomes" id="UP000601223">
    <property type="component" value="Unassembled WGS sequence"/>
</dbReference>
<dbReference type="EMBL" id="BONF01000030">
    <property type="protein sequence ID" value="GIF83660.1"/>
    <property type="molecule type" value="Genomic_DNA"/>
</dbReference>
<dbReference type="RefSeq" id="WP_203750817.1">
    <property type="nucleotide sequence ID" value="NZ_BONF01000030.1"/>
</dbReference>
<accession>A0A8J3NMF2</accession>
<organism evidence="3 4">
    <name type="scientific">Catellatospora bangladeshensis</name>
    <dbReference type="NCBI Taxonomy" id="310355"/>
    <lineage>
        <taxon>Bacteria</taxon>
        <taxon>Bacillati</taxon>
        <taxon>Actinomycetota</taxon>
        <taxon>Actinomycetes</taxon>
        <taxon>Micromonosporales</taxon>
        <taxon>Micromonosporaceae</taxon>
        <taxon>Catellatospora</taxon>
    </lineage>
</organism>
<name>A0A8J3NMF2_9ACTN</name>
<gene>
    <name evidence="3" type="primary">prnC</name>
    <name evidence="3" type="ORF">Cba03nite_50090</name>
</gene>
<dbReference type="AlphaFoldDB" id="A0A8J3NMF2"/>
<proteinExistence type="inferred from homology"/>
<dbReference type="Gene3D" id="3.50.50.60">
    <property type="entry name" value="FAD/NAD(P)-binding domain"/>
    <property type="match status" value="1"/>
</dbReference>
<dbReference type="SUPFAM" id="SSF51905">
    <property type="entry name" value="FAD/NAD(P)-binding domain"/>
    <property type="match status" value="1"/>
</dbReference>
<evidence type="ECO:0000256" key="1">
    <source>
        <dbReference type="ARBA" id="ARBA00023002"/>
    </source>
</evidence>
<evidence type="ECO:0000313" key="3">
    <source>
        <dbReference type="EMBL" id="GIF83660.1"/>
    </source>
</evidence>
<evidence type="ECO:0000313" key="4">
    <source>
        <dbReference type="Proteomes" id="UP000601223"/>
    </source>
</evidence>
<dbReference type="InterPro" id="IPR050816">
    <property type="entry name" value="Flavin-dep_Halogenase_NPB"/>
</dbReference>
<dbReference type="PANTHER" id="PTHR43747:SF5">
    <property type="entry name" value="FAD-BINDING DOMAIN-CONTAINING PROTEIN"/>
    <property type="match status" value="1"/>
</dbReference>
<dbReference type="GO" id="GO:0016491">
    <property type="term" value="F:oxidoreductase activity"/>
    <property type="evidence" value="ECO:0007669"/>
    <property type="project" value="UniProtKB-KW"/>
</dbReference>
<keyword evidence="1" id="KW-0560">Oxidoreductase</keyword>
<sequence length="558" mass="61214">MDRFDESFDQRQDGDYDVAVVGRHLAGGWLATILARHGARVLLVDGPQTPGTRPGETTVPYTTAVLELLAERFDVPEIGAFAHFVDLPPAVRAASGVKRSLSFLHHQAGRVHDPKHTVQFNVPGEHNECHVYRPVVDEHACDLAARRGAHLITAATVTAAEPTLDRVRLTLSNGTQVSVRYLVDASGTALTGDAGDDTELALRSRVLTTYMTGVEDLGEVARLNSYRQATPWSAGTVHHLFPGGWVQVVTFANHPEGINPVCAVTLSVDRDSAAVLPNDPEELFRTVVARYPTMAAQFRRAVASRPWTAANTSRRPLHATYGPRWIAVDRAVGVVEDFLSSDISVAAEVVHATAAALLRVLDGAEPADDALAGVARFQHKLLAYNDRMLASARIAGADFASFNAFSRVWLLWQILAHLSLKRACADAETEGSWAPVERFGDGALWFRTPEGLVPLLAWFFAQYEDVRRGVRTPAGAAQAIFRRLARSRFVPPLYRFAAPSARYYKFTSTRRIAMLLWVMTVAPKDFQRLLRRENVTGRRRPPAVAPAAERVTAAAERS</sequence>
<dbReference type="PANTHER" id="PTHR43747">
    <property type="entry name" value="FAD-BINDING PROTEIN"/>
    <property type="match status" value="1"/>
</dbReference>
<comment type="similarity">
    <text evidence="2">Belongs to the flavin-dependent halogenase family. Bacterial tryptophan halogenase subfamily.</text>
</comment>
<dbReference type="InterPro" id="IPR036188">
    <property type="entry name" value="FAD/NAD-bd_sf"/>
</dbReference>
<keyword evidence="4" id="KW-1185">Reference proteome</keyword>
<evidence type="ECO:0000256" key="2">
    <source>
        <dbReference type="ARBA" id="ARBA00038396"/>
    </source>
</evidence>
<reference evidence="3 4" key="1">
    <citation type="submission" date="2021-01" db="EMBL/GenBank/DDBJ databases">
        <title>Whole genome shotgun sequence of Catellatospora bangladeshensis NBRC 107357.</title>
        <authorList>
            <person name="Komaki H."/>
            <person name="Tamura T."/>
        </authorList>
    </citation>
    <scope>NUCLEOTIDE SEQUENCE [LARGE SCALE GENOMIC DNA]</scope>
    <source>
        <strain evidence="3 4">NBRC 107357</strain>
    </source>
</reference>
<protein>
    <submittedName>
        <fullName evidence="3">Halogenase</fullName>
    </submittedName>
</protein>